<dbReference type="GO" id="GO:0000012">
    <property type="term" value="P:single strand break repair"/>
    <property type="evidence" value="ECO:0007669"/>
    <property type="project" value="TreeGrafter"/>
</dbReference>
<dbReference type="PANTHER" id="PTHR12486">
    <property type="entry name" value="APRATAXIN-RELATED"/>
    <property type="match status" value="1"/>
</dbReference>
<accession>A0AAD4D478</accession>
<evidence type="ECO:0000313" key="5">
    <source>
        <dbReference type="Proteomes" id="UP001194580"/>
    </source>
</evidence>
<evidence type="ECO:0000313" key="4">
    <source>
        <dbReference type="EMBL" id="KAG0263384.1"/>
    </source>
</evidence>
<feature type="region of interest" description="Disordered" evidence="2">
    <location>
        <begin position="37"/>
        <end position="113"/>
    </location>
</feature>
<feature type="domain" description="C2H2-type" evidence="3">
    <location>
        <begin position="265"/>
        <end position="285"/>
    </location>
</feature>
<keyword evidence="1" id="KW-0378">Hydrolase</keyword>
<comment type="caution">
    <text evidence="4">The sequence shown here is derived from an EMBL/GenBank/DDBJ whole genome shotgun (WGS) entry which is preliminary data.</text>
</comment>
<dbReference type="InterPro" id="IPR013087">
    <property type="entry name" value="Znf_C2H2_type"/>
</dbReference>
<dbReference type="Gene3D" id="3.30.428.10">
    <property type="entry name" value="HIT-like"/>
    <property type="match status" value="1"/>
</dbReference>
<dbReference type="GO" id="GO:1990165">
    <property type="term" value="F:single-strand break-containing DNA binding"/>
    <property type="evidence" value="ECO:0007669"/>
    <property type="project" value="TreeGrafter"/>
</dbReference>
<dbReference type="InterPro" id="IPR036265">
    <property type="entry name" value="HIT-like_sf"/>
</dbReference>
<dbReference type="GO" id="GO:0003697">
    <property type="term" value="F:single-stranded DNA binding"/>
    <property type="evidence" value="ECO:0007669"/>
    <property type="project" value="TreeGrafter"/>
</dbReference>
<dbReference type="Pfam" id="PF16278">
    <property type="entry name" value="zf-C2HE"/>
    <property type="match status" value="1"/>
</dbReference>
<dbReference type="GO" id="GO:0030983">
    <property type="term" value="F:mismatched DNA binding"/>
    <property type="evidence" value="ECO:0007669"/>
    <property type="project" value="TreeGrafter"/>
</dbReference>
<dbReference type="Pfam" id="PF11969">
    <property type="entry name" value="DcpS_C"/>
    <property type="match status" value="1"/>
</dbReference>
<dbReference type="AlphaFoldDB" id="A0AAD4D478"/>
<protein>
    <recommendedName>
        <fullName evidence="3">C2H2-type domain-containing protein</fullName>
    </recommendedName>
</protein>
<dbReference type="GO" id="GO:0003725">
    <property type="term" value="F:double-stranded RNA binding"/>
    <property type="evidence" value="ECO:0007669"/>
    <property type="project" value="TreeGrafter"/>
</dbReference>
<dbReference type="GO" id="GO:0005634">
    <property type="term" value="C:nucleus"/>
    <property type="evidence" value="ECO:0007669"/>
    <property type="project" value="TreeGrafter"/>
</dbReference>
<proteinExistence type="predicted"/>
<dbReference type="EMBL" id="JAAAIL010001896">
    <property type="protein sequence ID" value="KAG0263384.1"/>
    <property type="molecule type" value="Genomic_DNA"/>
</dbReference>
<dbReference type="PROSITE" id="PS00028">
    <property type="entry name" value="ZINC_FINGER_C2H2_1"/>
    <property type="match status" value="1"/>
</dbReference>
<dbReference type="InterPro" id="IPR032566">
    <property type="entry name" value="Znf-C2HE"/>
</dbReference>
<evidence type="ECO:0000256" key="2">
    <source>
        <dbReference type="SAM" id="MobiDB-lite"/>
    </source>
</evidence>
<name>A0AAD4D478_9FUNG</name>
<feature type="compositionally biased region" description="Polar residues" evidence="2">
    <location>
        <begin position="84"/>
        <end position="106"/>
    </location>
</feature>
<feature type="compositionally biased region" description="Low complexity" evidence="2">
    <location>
        <begin position="45"/>
        <end position="78"/>
    </location>
</feature>
<gene>
    <name evidence="4" type="ORF">BGZ95_003810</name>
</gene>
<evidence type="ECO:0000256" key="1">
    <source>
        <dbReference type="ARBA" id="ARBA00022801"/>
    </source>
</evidence>
<keyword evidence="5" id="KW-1185">Reference proteome</keyword>
<dbReference type="Proteomes" id="UP001194580">
    <property type="component" value="Unassembled WGS sequence"/>
</dbReference>
<reference evidence="4" key="1">
    <citation type="journal article" date="2020" name="Fungal Divers.">
        <title>Resolving the Mortierellaceae phylogeny through synthesis of multi-gene phylogenetics and phylogenomics.</title>
        <authorList>
            <person name="Vandepol N."/>
            <person name="Liber J."/>
            <person name="Desiro A."/>
            <person name="Na H."/>
            <person name="Kennedy M."/>
            <person name="Barry K."/>
            <person name="Grigoriev I.V."/>
            <person name="Miller A.N."/>
            <person name="O'Donnell K."/>
            <person name="Stajich J.E."/>
            <person name="Bonito G."/>
        </authorList>
    </citation>
    <scope>NUCLEOTIDE SEQUENCE</scope>
    <source>
        <strain evidence="4">NRRL 28262</strain>
    </source>
</reference>
<evidence type="ECO:0000259" key="3">
    <source>
        <dbReference type="PROSITE" id="PS00028"/>
    </source>
</evidence>
<dbReference type="GO" id="GO:0033699">
    <property type="term" value="F:DNA 5'-adenosine monophosphate hydrolase activity"/>
    <property type="evidence" value="ECO:0007669"/>
    <property type="project" value="TreeGrafter"/>
</dbReference>
<organism evidence="4 5">
    <name type="scientific">Linnemannia exigua</name>
    <dbReference type="NCBI Taxonomy" id="604196"/>
    <lineage>
        <taxon>Eukaryota</taxon>
        <taxon>Fungi</taxon>
        <taxon>Fungi incertae sedis</taxon>
        <taxon>Mucoromycota</taxon>
        <taxon>Mortierellomycotina</taxon>
        <taxon>Mortierellomycetes</taxon>
        <taxon>Mortierellales</taxon>
        <taxon>Mortierellaceae</taxon>
        <taxon>Linnemannia</taxon>
    </lineage>
</organism>
<dbReference type="PANTHER" id="PTHR12486:SF4">
    <property type="entry name" value="APRATAXIN"/>
    <property type="match status" value="1"/>
</dbReference>
<sequence length="306" mass="33997">MANKYIDSKDVVRTQDGKIDLFQTILARKDPTAQIPVIANPRTVTSASRTSPTNSNNNSPSTNPAESSSSSSSGSSLSWRATHVTPSRTSASESFRATSSPYTSMPDTPAKSTGKKTIWSAIFVGYCNSPDTIPNNVRHWHDDNYVIIKDAYPKAKIHMLVMPRTPVDKVTDLVGEPGILVVEGLVRVATTLLSTLKTENPYLDFKMGFHVIPSMRLAPHWNSFNTSFFVTPDEVIRVIREKGSFEKTAEELIKYTSLKKAAMTCNQCSQVLRTIPMLTHHLNEHYVQRMKALQKPERLVGQQGSQ</sequence>
<dbReference type="SUPFAM" id="SSF54197">
    <property type="entry name" value="HIT-like"/>
    <property type="match status" value="1"/>
</dbReference>